<dbReference type="EMBL" id="BAAAXF010000048">
    <property type="protein sequence ID" value="GAA3499941.1"/>
    <property type="molecule type" value="Genomic_DNA"/>
</dbReference>
<feature type="compositionally biased region" description="Low complexity" evidence="1">
    <location>
        <begin position="39"/>
        <end position="78"/>
    </location>
</feature>
<reference evidence="3" key="1">
    <citation type="journal article" date="2019" name="Int. J. Syst. Evol. Microbiol.">
        <title>The Global Catalogue of Microorganisms (GCM) 10K type strain sequencing project: providing services to taxonomists for standard genome sequencing and annotation.</title>
        <authorList>
            <consortium name="The Broad Institute Genomics Platform"/>
            <consortium name="The Broad Institute Genome Sequencing Center for Infectious Disease"/>
            <person name="Wu L."/>
            <person name="Ma J."/>
        </authorList>
    </citation>
    <scope>NUCLEOTIDE SEQUENCE [LARGE SCALE GENOMIC DNA]</scope>
    <source>
        <strain evidence="3">JCM 4816</strain>
    </source>
</reference>
<protein>
    <submittedName>
        <fullName evidence="2">Uncharacterized protein</fullName>
    </submittedName>
</protein>
<organism evidence="2 3">
    <name type="scientific">Streptomyces prasinosporus</name>
    <dbReference type="NCBI Taxonomy" id="68256"/>
    <lineage>
        <taxon>Bacteria</taxon>
        <taxon>Bacillati</taxon>
        <taxon>Actinomycetota</taxon>
        <taxon>Actinomycetes</taxon>
        <taxon>Kitasatosporales</taxon>
        <taxon>Streptomycetaceae</taxon>
        <taxon>Streptomyces</taxon>
        <taxon>Streptomyces albogriseolus group</taxon>
    </lineage>
</organism>
<accession>A0ABP6TX52</accession>
<sequence>MRAPWGRGALTGFPFPAPLPGPARPAPSRAARAPERGRVPSAPAAAVPRVTTAATGAEGSGAHPPIRRGPAGPAAAGPLVVGIGLMPRAG</sequence>
<evidence type="ECO:0000256" key="1">
    <source>
        <dbReference type="SAM" id="MobiDB-lite"/>
    </source>
</evidence>
<feature type="compositionally biased region" description="Pro residues" evidence="1">
    <location>
        <begin position="15"/>
        <end position="25"/>
    </location>
</feature>
<evidence type="ECO:0000313" key="2">
    <source>
        <dbReference type="EMBL" id="GAA3499941.1"/>
    </source>
</evidence>
<dbReference type="Proteomes" id="UP001501455">
    <property type="component" value="Unassembled WGS sequence"/>
</dbReference>
<gene>
    <name evidence="2" type="ORF">GCM10019016_070460</name>
</gene>
<keyword evidence="3" id="KW-1185">Reference proteome</keyword>
<proteinExistence type="predicted"/>
<evidence type="ECO:0000313" key="3">
    <source>
        <dbReference type="Proteomes" id="UP001501455"/>
    </source>
</evidence>
<name>A0ABP6TX52_9ACTN</name>
<feature type="region of interest" description="Disordered" evidence="1">
    <location>
        <begin position="1"/>
        <end position="78"/>
    </location>
</feature>
<comment type="caution">
    <text evidence="2">The sequence shown here is derived from an EMBL/GenBank/DDBJ whole genome shotgun (WGS) entry which is preliminary data.</text>
</comment>